<dbReference type="SUPFAM" id="SSF46689">
    <property type="entry name" value="Homeodomain-like"/>
    <property type="match status" value="1"/>
</dbReference>
<protein>
    <submittedName>
        <fullName evidence="7">Transcriptional regulator, AcrR family</fullName>
    </submittedName>
</protein>
<dbReference type="InterPro" id="IPR036271">
    <property type="entry name" value="Tet_transcr_reg_TetR-rel_C_sf"/>
</dbReference>
<dbReference type="SUPFAM" id="SSF48498">
    <property type="entry name" value="Tetracyclin repressor-like, C-terminal domain"/>
    <property type="match status" value="1"/>
</dbReference>
<dbReference type="PANTHER" id="PTHR30055">
    <property type="entry name" value="HTH-TYPE TRANSCRIPTIONAL REGULATOR RUTR"/>
    <property type="match status" value="1"/>
</dbReference>
<dbReference type="Pfam" id="PF00440">
    <property type="entry name" value="TetR_N"/>
    <property type="match status" value="1"/>
</dbReference>
<dbReference type="GO" id="GO:0003700">
    <property type="term" value="F:DNA-binding transcription factor activity"/>
    <property type="evidence" value="ECO:0007669"/>
    <property type="project" value="TreeGrafter"/>
</dbReference>
<reference evidence="7 8" key="1">
    <citation type="submission" date="2020-05" db="EMBL/GenBank/DDBJ databases">
        <title>Draft genome sequence of Mycobacterium hippocampi DL, isolated from European seabass, Dicentrarchus labrax, reared in fish farms.</title>
        <authorList>
            <person name="Stathopoulou P."/>
            <person name="Asimakis E."/>
            <person name="Tzokas K."/>
            <person name="Batargias C."/>
            <person name="Tsiamis G."/>
        </authorList>
    </citation>
    <scope>NUCLEOTIDE SEQUENCE [LARGE SCALE GENOMIC DNA]</scope>
    <source>
        <strain evidence="7 8">DL</strain>
    </source>
</reference>
<keyword evidence="4" id="KW-0804">Transcription</keyword>
<keyword evidence="1" id="KW-0678">Repressor</keyword>
<dbReference type="GO" id="GO:0000976">
    <property type="term" value="F:transcription cis-regulatory region binding"/>
    <property type="evidence" value="ECO:0007669"/>
    <property type="project" value="TreeGrafter"/>
</dbReference>
<dbReference type="PROSITE" id="PS01081">
    <property type="entry name" value="HTH_TETR_1"/>
    <property type="match status" value="1"/>
</dbReference>
<dbReference type="AlphaFoldDB" id="A0A850PGC4"/>
<dbReference type="Gene3D" id="1.10.357.10">
    <property type="entry name" value="Tetracycline Repressor, domain 2"/>
    <property type="match status" value="1"/>
</dbReference>
<evidence type="ECO:0000313" key="8">
    <source>
        <dbReference type="Proteomes" id="UP000570517"/>
    </source>
</evidence>
<sequence length="223" mass="24253">MMQRLPSTCQERAFILWHALIVPKVSQQHREARREQIIDAMLRCVARDGFHKTTMAAVVAESGLSAGAVYLYFKGKDDLIRAIAELVAGEGLSVVLDRAAAEVPPPHEVLAAVLERVVALGEERGVELHRVALQAWAEAARDPEIMAIYRREGSRGRAAWATYVEAATAAGHLPSDADPARTAHLLIGLIPGFMVQRLFFEDLTPASYAAGLADLMGHQAPTL</sequence>
<dbReference type="Proteomes" id="UP000570517">
    <property type="component" value="Unassembled WGS sequence"/>
</dbReference>
<evidence type="ECO:0000259" key="6">
    <source>
        <dbReference type="PROSITE" id="PS50977"/>
    </source>
</evidence>
<proteinExistence type="predicted"/>
<keyword evidence="2" id="KW-0805">Transcription regulation</keyword>
<name>A0A850PGC4_9MYCO</name>
<dbReference type="InterPro" id="IPR001647">
    <property type="entry name" value="HTH_TetR"/>
</dbReference>
<dbReference type="InterPro" id="IPR050109">
    <property type="entry name" value="HTH-type_TetR-like_transc_reg"/>
</dbReference>
<dbReference type="InterPro" id="IPR039538">
    <property type="entry name" value="BetI_C"/>
</dbReference>
<feature type="DNA-binding region" description="H-T-H motif" evidence="5">
    <location>
        <begin position="54"/>
        <end position="73"/>
    </location>
</feature>
<dbReference type="PROSITE" id="PS50977">
    <property type="entry name" value="HTH_TETR_2"/>
    <property type="match status" value="1"/>
</dbReference>
<organism evidence="7 8">
    <name type="scientific">Mycolicibacterium hippocampi</name>
    <dbReference type="NCBI Taxonomy" id="659824"/>
    <lineage>
        <taxon>Bacteria</taxon>
        <taxon>Bacillati</taxon>
        <taxon>Actinomycetota</taxon>
        <taxon>Actinomycetes</taxon>
        <taxon>Mycobacteriales</taxon>
        <taxon>Mycobacteriaceae</taxon>
        <taxon>Mycolicibacterium</taxon>
    </lineage>
</organism>
<dbReference type="Pfam" id="PF13977">
    <property type="entry name" value="TetR_C_6"/>
    <property type="match status" value="1"/>
</dbReference>
<gene>
    <name evidence="7" type="ORF">HLY00_445</name>
</gene>
<evidence type="ECO:0000256" key="1">
    <source>
        <dbReference type="ARBA" id="ARBA00022491"/>
    </source>
</evidence>
<dbReference type="InterPro" id="IPR023772">
    <property type="entry name" value="DNA-bd_HTH_TetR-type_CS"/>
</dbReference>
<evidence type="ECO:0000256" key="5">
    <source>
        <dbReference type="PROSITE-ProRule" id="PRU00335"/>
    </source>
</evidence>
<evidence type="ECO:0000256" key="2">
    <source>
        <dbReference type="ARBA" id="ARBA00023015"/>
    </source>
</evidence>
<evidence type="ECO:0000256" key="3">
    <source>
        <dbReference type="ARBA" id="ARBA00023125"/>
    </source>
</evidence>
<evidence type="ECO:0000256" key="4">
    <source>
        <dbReference type="ARBA" id="ARBA00023163"/>
    </source>
</evidence>
<keyword evidence="3 5" id="KW-0238">DNA-binding</keyword>
<feature type="domain" description="HTH tetR-type" evidence="6">
    <location>
        <begin position="31"/>
        <end position="91"/>
    </location>
</feature>
<comment type="caution">
    <text evidence="7">The sequence shown here is derived from an EMBL/GenBank/DDBJ whole genome shotgun (WGS) entry which is preliminary data.</text>
</comment>
<accession>A0A850PGC4</accession>
<dbReference type="PRINTS" id="PR00455">
    <property type="entry name" value="HTHTETR"/>
</dbReference>
<dbReference type="InterPro" id="IPR009057">
    <property type="entry name" value="Homeodomain-like_sf"/>
</dbReference>
<evidence type="ECO:0000313" key="7">
    <source>
        <dbReference type="EMBL" id="NVN49338.1"/>
    </source>
</evidence>
<dbReference type="PANTHER" id="PTHR30055:SF229">
    <property type="entry name" value="HTH-TYPE TRANSCRIPTIONAL REPRESSOR RV1474C"/>
    <property type="match status" value="1"/>
</dbReference>
<dbReference type="EMBL" id="JABFYL010000014">
    <property type="protein sequence ID" value="NVN49338.1"/>
    <property type="molecule type" value="Genomic_DNA"/>
</dbReference>
<keyword evidence="8" id="KW-1185">Reference proteome</keyword>